<evidence type="ECO:0000256" key="2">
    <source>
        <dbReference type="ARBA" id="ARBA00023163"/>
    </source>
</evidence>
<dbReference type="EMBL" id="JBHSAQ010000001">
    <property type="protein sequence ID" value="MFC3957068.1"/>
    <property type="molecule type" value="Genomic_DNA"/>
</dbReference>
<dbReference type="AlphaFoldDB" id="A0ABD5NK63"/>
<feature type="coiled-coil region" evidence="3">
    <location>
        <begin position="316"/>
        <end position="343"/>
    </location>
</feature>
<dbReference type="SMART" id="SM00086">
    <property type="entry name" value="PAC"/>
    <property type="match status" value="3"/>
</dbReference>
<dbReference type="GeneID" id="73904768"/>
<dbReference type="SMART" id="SM00065">
    <property type="entry name" value="GAF"/>
    <property type="match status" value="1"/>
</dbReference>
<sequence>MGANGLTDALRETLAVFTESGEPRTTPDVADELDLGRRSTYARLERLADRDRLRTKKVGANARVWWRPAVVEDADRTQFDSLVDAVSEYAIFLLDADGYVQTWNPGAERIKGYEADEIVGRHVSTFYTDADREANVPAQNLAAAAEAGSIQNEGWRRRADGERFWANVSLSAIYDDGELDGYAKVTRDMTERREYERQLRRERDLSEQLLETAPVSLGVVDADGEIQRTNARAKRQFGLDDGSIETVSDVDVDDADGETITAATHPITHVVETGERIDDWQVRHERPDGERRWVSVTAAPLPTDDDPAVVVAGKDVTDIKRAERRLSRERDELRAELDAVFERIDDGVFAVDEEWTLTFVNETTAAAIGADPETIVGESLWSAFPGLEGTEFEAVFRNAMEDQEPQSVEGYYEPFDGWVREVAYPSETGLSVYFRDISDRKARERELERYETIVEAVNDGIYVVDEDGRFTLVNDTYASMTGHSRDELEGAAVSAVIDDESLIEAAKELEASLVSGDRESASLEAEFGDLSRIGEASFAIMDTDDGYERIGVVRDVTDRKEREHALERYQRIVETVDDGIYVLDGDDRFELVNDGLCEMTGYDRATLLGAHAETIFGEAFHEIARERRAALEAGDISIAAIEENIHRRDGSSIVVDSRFTLFDVDDEIGRVGVVRDVTDRKERERALERQREQLAASNSLHEVVSDVTEAVITQSTREEIEETVCRRLARANSYQFAWIAEVDPSTQTVSARTEAGVDGYLDDTTISVDPEDRHSRGPTGQAFATGEVQTTRDVEMEWQDTPWQSHATDYDIRSSAAIPITHEETVYGVLNVYAGRPRAFEGRERELVSRLGEIVGHAIAAAERKQALMSEEVVELAFSMQDVFEALDIPGGTAGTITLDHAVPTGANAFTVFGTVTPDAIETVRAATDALPHWRSISVSDGGDPIEFEVELTDPPVLSTVASLGGTVDHVTIEAGDLRLAILLSPTVDVHRAIEAVEEAYPEAELIRRRQRTRAEVDPGPVLSPVEELTERQRTTLETAYHAGYFQWPRNRSGEAVAESLDIAPATFHQHLRKAQQKVYDAVFSSHIDL</sequence>
<dbReference type="CDD" id="cd00130">
    <property type="entry name" value="PAS"/>
    <property type="match status" value="4"/>
</dbReference>
<evidence type="ECO:0000259" key="4">
    <source>
        <dbReference type="PROSITE" id="PS50112"/>
    </source>
</evidence>
<feature type="domain" description="PAS" evidence="4">
    <location>
        <begin position="75"/>
        <end position="148"/>
    </location>
</feature>
<dbReference type="InterPro" id="IPR052155">
    <property type="entry name" value="Biofilm_reg_signaling"/>
</dbReference>
<evidence type="ECO:0000313" key="6">
    <source>
        <dbReference type="EMBL" id="MFC3957068.1"/>
    </source>
</evidence>
<dbReference type="Pfam" id="PF13185">
    <property type="entry name" value="GAF_2"/>
    <property type="match status" value="1"/>
</dbReference>
<dbReference type="InterPro" id="IPR003018">
    <property type="entry name" value="GAF"/>
</dbReference>
<dbReference type="Pfam" id="PF00989">
    <property type="entry name" value="PAS"/>
    <property type="match status" value="1"/>
</dbReference>
<dbReference type="InterPro" id="IPR029016">
    <property type="entry name" value="GAF-like_dom_sf"/>
</dbReference>
<evidence type="ECO:0000256" key="3">
    <source>
        <dbReference type="SAM" id="Coils"/>
    </source>
</evidence>
<dbReference type="InterPro" id="IPR001610">
    <property type="entry name" value="PAC"/>
</dbReference>
<reference evidence="6 7" key="1">
    <citation type="journal article" date="2019" name="Int. J. Syst. Evol. Microbiol.">
        <title>The Global Catalogue of Microorganisms (GCM) 10K type strain sequencing project: providing services to taxonomists for standard genome sequencing and annotation.</title>
        <authorList>
            <consortium name="The Broad Institute Genomics Platform"/>
            <consortium name="The Broad Institute Genome Sequencing Center for Infectious Disease"/>
            <person name="Wu L."/>
            <person name="Ma J."/>
        </authorList>
    </citation>
    <scope>NUCLEOTIDE SEQUENCE [LARGE SCALE GENOMIC DNA]</scope>
    <source>
        <strain evidence="6 7">IBRC-M 10256</strain>
    </source>
</reference>
<evidence type="ECO:0000259" key="5">
    <source>
        <dbReference type="PROSITE" id="PS50113"/>
    </source>
</evidence>
<dbReference type="InterPro" id="IPR000700">
    <property type="entry name" value="PAS-assoc_C"/>
</dbReference>
<dbReference type="Gene3D" id="3.30.450.40">
    <property type="match status" value="1"/>
</dbReference>
<dbReference type="InterPro" id="IPR000014">
    <property type="entry name" value="PAS"/>
</dbReference>
<dbReference type="Gene3D" id="3.30.450.20">
    <property type="entry name" value="PAS domain"/>
    <property type="match status" value="5"/>
</dbReference>
<dbReference type="NCBIfam" id="TIGR00229">
    <property type="entry name" value="sensory_box"/>
    <property type="match status" value="5"/>
</dbReference>
<dbReference type="SMART" id="SM00091">
    <property type="entry name" value="PAS"/>
    <property type="match status" value="5"/>
</dbReference>
<dbReference type="PANTHER" id="PTHR44757">
    <property type="entry name" value="DIGUANYLATE CYCLASE DGCP"/>
    <property type="match status" value="1"/>
</dbReference>
<dbReference type="PANTHER" id="PTHR44757:SF2">
    <property type="entry name" value="BIOFILM ARCHITECTURE MAINTENANCE PROTEIN MBAA"/>
    <property type="match status" value="1"/>
</dbReference>
<organism evidence="6 7">
    <name type="scientific">Halovivax cerinus</name>
    <dbReference type="NCBI Taxonomy" id="1487865"/>
    <lineage>
        <taxon>Archaea</taxon>
        <taxon>Methanobacteriati</taxon>
        <taxon>Methanobacteriota</taxon>
        <taxon>Stenosarchaea group</taxon>
        <taxon>Halobacteria</taxon>
        <taxon>Halobacteriales</taxon>
        <taxon>Natrialbaceae</taxon>
        <taxon>Halovivax</taxon>
    </lineage>
</organism>
<feature type="domain" description="PAC" evidence="5">
    <location>
        <begin position="639"/>
        <end position="689"/>
    </location>
</feature>
<evidence type="ECO:0000256" key="1">
    <source>
        <dbReference type="ARBA" id="ARBA00023015"/>
    </source>
</evidence>
<dbReference type="InterPro" id="IPR007050">
    <property type="entry name" value="HTH_bacterioopsin"/>
</dbReference>
<keyword evidence="2" id="KW-0804">Transcription</keyword>
<dbReference type="SUPFAM" id="SSF55781">
    <property type="entry name" value="GAF domain-like"/>
    <property type="match status" value="1"/>
</dbReference>
<feature type="domain" description="PAS" evidence="4">
    <location>
        <begin position="333"/>
        <end position="403"/>
    </location>
</feature>
<dbReference type="InterPro" id="IPR013656">
    <property type="entry name" value="PAS_4"/>
</dbReference>
<accession>A0ABD5NK63</accession>
<dbReference type="Pfam" id="PF13426">
    <property type="entry name" value="PAS_9"/>
    <property type="match status" value="2"/>
</dbReference>
<keyword evidence="3" id="KW-0175">Coiled coil</keyword>
<name>A0ABD5NK63_9EURY</name>
<evidence type="ECO:0000313" key="7">
    <source>
        <dbReference type="Proteomes" id="UP001595846"/>
    </source>
</evidence>
<keyword evidence="1" id="KW-0805">Transcription regulation</keyword>
<dbReference type="Proteomes" id="UP001595846">
    <property type="component" value="Unassembled WGS sequence"/>
</dbReference>
<dbReference type="RefSeq" id="WP_256532001.1">
    <property type="nucleotide sequence ID" value="NZ_CP101824.1"/>
</dbReference>
<feature type="domain" description="PAS" evidence="4">
    <location>
        <begin position="565"/>
        <end position="634"/>
    </location>
</feature>
<dbReference type="InterPro" id="IPR035965">
    <property type="entry name" value="PAS-like_dom_sf"/>
</dbReference>
<gene>
    <name evidence="6" type="ORF">ACFOUR_01600</name>
</gene>
<dbReference type="PROSITE" id="PS50113">
    <property type="entry name" value="PAC"/>
    <property type="match status" value="3"/>
</dbReference>
<protein>
    <submittedName>
        <fullName evidence="6">PAS domain S-box protein</fullName>
    </submittedName>
</protein>
<dbReference type="SUPFAM" id="SSF55785">
    <property type="entry name" value="PYP-like sensor domain (PAS domain)"/>
    <property type="match status" value="5"/>
</dbReference>
<dbReference type="PROSITE" id="PS50112">
    <property type="entry name" value="PAS"/>
    <property type="match status" value="4"/>
</dbReference>
<keyword evidence="7" id="KW-1185">Reference proteome</keyword>
<comment type="caution">
    <text evidence="6">The sequence shown here is derived from an EMBL/GenBank/DDBJ whole genome shotgun (WGS) entry which is preliminary data.</text>
</comment>
<dbReference type="Pfam" id="PF15915">
    <property type="entry name" value="BAT"/>
    <property type="match status" value="1"/>
</dbReference>
<dbReference type="InterPro" id="IPR031803">
    <property type="entry name" value="BAT_GAF/HTH-assoc"/>
</dbReference>
<feature type="domain" description="PAC" evidence="5">
    <location>
        <begin position="150"/>
        <end position="201"/>
    </location>
</feature>
<dbReference type="InterPro" id="IPR013767">
    <property type="entry name" value="PAS_fold"/>
</dbReference>
<feature type="domain" description="PAS" evidence="4">
    <location>
        <begin position="446"/>
        <end position="516"/>
    </location>
</feature>
<dbReference type="Pfam" id="PF04967">
    <property type="entry name" value="HTH_10"/>
    <property type="match status" value="1"/>
</dbReference>
<proteinExistence type="predicted"/>
<feature type="domain" description="PAC" evidence="5">
    <location>
        <begin position="278"/>
        <end position="328"/>
    </location>
</feature>
<dbReference type="Pfam" id="PF08448">
    <property type="entry name" value="PAS_4"/>
    <property type="match status" value="2"/>
</dbReference>